<evidence type="ECO:0000256" key="1">
    <source>
        <dbReference type="SAM" id="SignalP"/>
    </source>
</evidence>
<dbReference type="RefSeq" id="WP_145352531.1">
    <property type="nucleotide sequence ID" value="NZ_CP036262.1"/>
</dbReference>
<dbReference type="Proteomes" id="UP000320672">
    <property type="component" value="Chromosome"/>
</dbReference>
<sequence length="297" mass="30822" precursor="true">MLYSFPFPFLTALTAVCLLFPSTALAGIYSGPTDTFNLIDGAIASGDVRFVEWADAIDPDRTAFAPRGATVINQSGGFNSLGDLDATQIAAGVSPGYLTVSFPTGIRNGSGADFAVFENGFRFGTNGDGVSGLFAEFAYVDVSSNGTDFARFPSIYLNGGPLAGGFGTSFVGFDVTNVYNLAGKHAAGYGTPFDLDDLSTDPLVAAGLLDLNNIQFVRMFDIPGNGAFTDSLGNPIRDNWVTSGSGGFDFRLGPGLGVGVLNVASVPEPGSFAILALSIGLIAFKRNRKRLSVGRAG</sequence>
<dbReference type="OrthoDB" id="9151625at2"/>
<gene>
    <name evidence="3" type="ORF">FF011L_32870</name>
</gene>
<dbReference type="NCBIfam" id="TIGR02595">
    <property type="entry name" value="PEP_CTERM"/>
    <property type="match status" value="1"/>
</dbReference>
<dbReference type="InterPro" id="IPR013424">
    <property type="entry name" value="Ice-binding_C"/>
</dbReference>
<dbReference type="EMBL" id="CP036262">
    <property type="protein sequence ID" value="QDS94508.1"/>
    <property type="molecule type" value="Genomic_DNA"/>
</dbReference>
<dbReference type="AlphaFoldDB" id="A0A517MHZ8"/>
<feature type="domain" description="Ice-binding protein C-terminal" evidence="2">
    <location>
        <begin position="265"/>
        <end position="289"/>
    </location>
</feature>
<accession>A0A517MHZ8</accession>
<evidence type="ECO:0000313" key="4">
    <source>
        <dbReference type="Proteomes" id="UP000320672"/>
    </source>
</evidence>
<dbReference type="KEGG" id="rml:FF011L_32870"/>
<keyword evidence="4" id="KW-1185">Reference proteome</keyword>
<evidence type="ECO:0000259" key="2">
    <source>
        <dbReference type="Pfam" id="PF07589"/>
    </source>
</evidence>
<evidence type="ECO:0000313" key="3">
    <source>
        <dbReference type="EMBL" id="QDS94508.1"/>
    </source>
</evidence>
<keyword evidence="1" id="KW-0732">Signal</keyword>
<organism evidence="3 4">
    <name type="scientific">Roseimaritima multifibrata</name>
    <dbReference type="NCBI Taxonomy" id="1930274"/>
    <lineage>
        <taxon>Bacteria</taxon>
        <taxon>Pseudomonadati</taxon>
        <taxon>Planctomycetota</taxon>
        <taxon>Planctomycetia</taxon>
        <taxon>Pirellulales</taxon>
        <taxon>Pirellulaceae</taxon>
        <taxon>Roseimaritima</taxon>
    </lineage>
</organism>
<reference evidence="3 4" key="1">
    <citation type="submission" date="2019-02" db="EMBL/GenBank/DDBJ databases">
        <title>Deep-cultivation of Planctomycetes and their phenomic and genomic characterization uncovers novel biology.</title>
        <authorList>
            <person name="Wiegand S."/>
            <person name="Jogler M."/>
            <person name="Boedeker C."/>
            <person name="Pinto D."/>
            <person name="Vollmers J."/>
            <person name="Rivas-Marin E."/>
            <person name="Kohn T."/>
            <person name="Peeters S.H."/>
            <person name="Heuer A."/>
            <person name="Rast P."/>
            <person name="Oberbeckmann S."/>
            <person name="Bunk B."/>
            <person name="Jeske O."/>
            <person name="Meyerdierks A."/>
            <person name="Storesund J.E."/>
            <person name="Kallscheuer N."/>
            <person name="Luecker S."/>
            <person name="Lage O.M."/>
            <person name="Pohl T."/>
            <person name="Merkel B.J."/>
            <person name="Hornburger P."/>
            <person name="Mueller R.-W."/>
            <person name="Bruemmer F."/>
            <person name="Labrenz M."/>
            <person name="Spormann A.M."/>
            <person name="Op den Camp H."/>
            <person name="Overmann J."/>
            <person name="Amann R."/>
            <person name="Jetten M.S.M."/>
            <person name="Mascher T."/>
            <person name="Medema M.H."/>
            <person name="Devos D.P."/>
            <person name="Kaster A.-K."/>
            <person name="Ovreas L."/>
            <person name="Rohde M."/>
            <person name="Galperin M.Y."/>
            <person name="Jogler C."/>
        </authorList>
    </citation>
    <scope>NUCLEOTIDE SEQUENCE [LARGE SCALE GENOMIC DNA]</scope>
    <source>
        <strain evidence="3 4">FF011L</strain>
    </source>
</reference>
<proteinExistence type="predicted"/>
<name>A0A517MHZ8_9BACT</name>
<dbReference type="Pfam" id="PF07589">
    <property type="entry name" value="PEP-CTERM"/>
    <property type="match status" value="1"/>
</dbReference>
<feature type="signal peptide" evidence="1">
    <location>
        <begin position="1"/>
        <end position="26"/>
    </location>
</feature>
<feature type="chain" id="PRO_5021825010" description="Ice-binding protein C-terminal domain-containing protein" evidence="1">
    <location>
        <begin position="27"/>
        <end position="297"/>
    </location>
</feature>
<protein>
    <recommendedName>
        <fullName evidence="2">Ice-binding protein C-terminal domain-containing protein</fullName>
    </recommendedName>
</protein>